<sequence>MDNEHLFPTIHVVVMNDKCVFWSQNKEEAVNFAKAQMKDAFSEVNIEDYATFPAKGEDEWTLYVQERGFFWNGPKELHTKISVQSIDTVCDKV</sequence>
<dbReference type="EMBL" id="OR343188">
    <property type="protein sequence ID" value="WNL49672.1"/>
    <property type="molecule type" value="Genomic_DNA"/>
</dbReference>
<name>A0AA96EL76_9VIRU</name>
<proteinExistence type="predicted"/>
<evidence type="ECO:0000313" key="1">
    <source>
        <dbReference type="EMBL" id="WNL49672.1"/>
    </source>
</evidence>
<organism evidence="1">
    <name type="scientific">Marseillevirus sp</name>
    <dbReference type="NCBI Taxonomy" id="2809551"/>
    <lineage>
        <taxon>Viruses</taxon>
        <taxon>Varidnaviria</taxon>
        <taxon>Bamfordvirae</taxon>
        <taxon>Nucleocytoviricota</taxon>
        <taxon>Megaviricetes</taxon>
        <taxon>Pimascovirales</taxon>
        <taxon>Pimascovirales incertae sedis</taxon>
        <taxon>Marseilleviridae</taxon>
        <taxon>Marseillevirus</taxon>
    </lineage>
</organism>
<accession>A0AA96EL76</accession>
<protein>
    <submittedName>
        <fullName evidence="1">Uncharacterized protein</fullName>
    </submittedName>
</protein>
<reference evidence="1" key="1">
    <citation type="submission" date="2023-07" db="EMBL/GenBank/DDBJ databases">
        <authorList>
            <person name="Xia Y."/>
        </authorList>
    </citation>
    <scope>NUCLEOTIDE SEQUENCE</scope>
    <source>
        <strain evidence="1">F</strain>
    </source>
</reference>
<gene>
    <name evidence="1" type="ORF">MarFTMF_156</name>
</gene>